<evidence type="ECO:0000313" key="2">
    <source>
        <dbReference type="EMBL" id="PAV16745.1"/>
    </source>
</evidence>
<dbReference type="InParanoid" id="A0A286UB16"/>
<evidence type="ECO:0000313" key="3">
    <source>
        <dbReference type="Proteomes" id="UP000217199"/>
    </source>
</evidence>
<feature type="region of interest" description="Disordered" evidence="1">
    <location>
        <begin position="485"/>
        <end position="516"/>
    </location>
</feature>
<accession>A0A286UB16</accession>
<keyword evidence="3" id="KW-1185">Reference proteome</keyword>
<organism evidence="2 3">
    <name type="scientific">Pyrrhoderma noxium</name>
    <dbReference type="NCBI Taxonomy" id="2282107"/>
    <lineage>
        <taxon>Eukaryota</taxon>
        <taxon>Fungi</taxon>
        <taxon>Dikarya</taxon>
        <taxon>Basidiomycota</taxon>
        <taxon>Agaricomycotina</taxon>
        <taxon>Agaricomycetes</taxon>
        <taxon>Hymenochaetales</taxon>
        <taxon>Hymenochaetaceae</taxon>
        <taxon>Pyrrhoderma</taxon>
    </lineage>
</organism>
<sequence>MQWDLQFAGDKIPWESCGAIGARRQVSIRAAPQFGLLRMPQLGNVSRGATRGNQGAKGSLGAPDAQGRAVLQLRVQPGVLSVKLNPTATAWYRLLDGEVQRALKETKTYWRKARRRQDYDARADQDHMELHEWLQQLKDKAMAHLELLLQKGEITGPPYIMPDHLEFTFMRGFVERQRTGVPHNPRLRGLPRSEQYHIPSEELTDDDPDARGSPDSLASPLKSPASSFLNIRQSSLLASPTWSKFASASSLPLDLSQKIEASQNILRQARGRLKTARAATQEALARYNSLLEQQRTLEAEIIREEVRCEELLAMFMRQSESAPSSSSNAGDPQSSRVANPGPSTPVTSATHGREPNPTHELTMHVLQPGSSSQMVPSSQPQAQPQTHLSQHLQNQQHPHSQHPQSLQAYPPQTYTWGHYPTRPTSSVSTTSAVGGNLEIDLGLAQRSRGYPVDIGASSGANADREWVTVTGEEGMDGVNENSLMRVSSPHRKHVRDWEPAPSTGMRENGDNSAPYPPRKRLNQAGGTGLPLIQLPTQTHTLNSVISVQARSPHAQSVHYQPSVPSPGQVPVCGAMITCMNVLDFCSLLP</sequence>
<evidence type="ECO:0000256" key="1">
    <source>
        <dbReference type="SAM" id="MobiDB-lite"/>
    </source>
</evidence>
<dbReference type="OrthoDB" id="3241493at2759"/>
<feature type="compositionally biased region" description="Low complexity" evidence="1">
    <location>
        <begin position="420"/>
        <end position="431"/>
    </location>
</feature>
<proteinExistence type="predicted"/>
<comment type="caution">
    <text evidence="2">The sequence shown here is derived from an EMBL/GenBank/DDBJ whole genome shotgun (WGS) entry which is preliminary data.</text>
</comment>
<feature type="compositionally biased region" description="Low complexity" evidence="1">
    <location>
        <begin position="367"/>
        <end position="407"/>
    </location>
</feature>
<gene>
    <name evidence="2" type="ORF">PNOK_0836500</name>
</gene>
<feature type="compositionally biased region" description="Low complexity" evidence="1">
    <location>
        <begin position="213"/>
        <end position="224"/>
    </location>
</feature>
<reference evidence="2 3" key="1">
    <citation type="journal article" date="2017" name="Mol. Ecol.">
        <title>Comparative and population genomic landscape of Phellinus noxius: A hypervariable fungus causing root rot in trees.</title>
        <authorList>
            <person name="Chung C.L."/>
            <person name="Lee T.J."/>
            <person name="Akiba M."/>
            <person name="Lee H.H."/>
            <person name="Kuo T.H."/>
            <person name="Liu D."/>
            <person name="Ke H.M."/>
            <person name="Yokoi T."/>
            <person name="Roa M.B."/>
            <person name="Lu M.J."/>
            <person name="Chang Y.Y."/>
            <person name="Ann P.J."/>
            <person name="Tsai J.N."/>
            <person name="Chen C.Y."/>
            <person name="Tzean S.S."/>
            <person name="Ota Y."/>
            <person name="Hattori T."/>
            <person name="Sahashi N."/>
            <person name="Liou R.F."/>
            <person name="Kikuchi T."/>
            <person name="Tsai I.J."/>
        </authorList>
    </citation>
    <scope>NUCLEOTIDE SEQUENCE [LARGE SCALE GENOMIC DNA]</scope>
    <source>
        <strain evidence="2 3">FFPRI411160</strain>
    </source>
</reference>
<name>A0A286UB16_9AGAM</name>
<dbReference type="STRING" id="2282107.A0A286UB16"/>
<dbReference type="AlphaFoldDB" id="A0A286UB16"/>
<protein>
    <submittedName>
        <fullName evidence="2">Uncharacterized protein</fullName>
    </submittedName>
</protein>
<dbReference type="EMBL" id="NBII01000008">
    <property type="protein sequence ID" value="PAV16745.1"/>
    <property type="molecule type" value="Genomic_DNA"/>
</dbReference>
<dbReference type="Proteomes" id="UP000217199">
    <property type="component" value="Unassembled WGS sequence"/>
</dbReference>
<feature type="compositionally biased region" description="Polar residues" evidence="1">
    <location>
        <begin position="328"/>
        <end position="337"/>
    </location>
</feature>
<feature type="region of interest" description="Disordered" evidence="1">
    <location>
        <begin position="180"/>
        <end position="224"/>
    </location>
</feature>
<feature type="region of interest" description="Disordered" evidence="1">
    <location>
        <begin position="318"/>
        <end position="431"/>
    </location>
</feature>